<dbReference type="PANTHER" id="PTHR13598">
    <property type="entry name" value="AT07567P-RELATED"/>
    <property type="match status" value="1"/>
</dbReference>
<gene>
    <name evidence="10" type="ORF">ACAOBT_LOCUS23214</name>
</gene>
<keyword evidence="11" id="KW-1185">Reference proteome</keyword>
<feature type="transmembrane region" description="Helical" evidence="9">
    <location>
        <begin position="174"/>
        <end position="196"/>
    </location>
</feature>
<protein>
    <recommendedName>
        <fullName evidence="12">Nuclear envelope integral membrane protein 1</fullName>
    </recommendedName>
</protein>
<evidence type="ECO:0000256" key="9">
    <source>
        <dbReference type="SAM" id="Phobius"/>
    </source>
</evidence>
<organism evidence="10 11">
    <name type="scientific">Acanthoscelides obtectus</name>
    <name type="common">Bean weevil</name>
    <name type="synonym">Bruchus obtectus</name>
    <dbReference type="NCBI Taxonomy" id="200917"/>
    <lineage>
        <taxon>Eukaryota</taxon>
        <taxon>Metazoa</taxon>
        <taxon>Ecdysozoa</taxon>
        <taxon>Arthropoda</taxon>
        <taxon>Hexapoda</taxon>
        <taxon>Insecta</taxon>
        <taxon>Pterygota</taxon>
        <taxon>Neoptera</taxon>
        <taxon>Endopterygota</taxon>
        <taxon>Coleoptera</taxon>
        <taxon>Polyphaga</taxon>
        <taxon>Cucujiformia</taxon>
        <taxon>Chrysomeloidea</taxon>
        <taxon>Chrysomelidae</taxon>
        <taxon>Bruchinae</taxon>
        <taxon>Bruchini</taxon>
        <taxon>Acanthoscelides</taxon>
    </lineage>
</organism>
<keyword evidence="4" id="KW-0732">Signal</keyword>
<evidence type="ECO:0000313" key="11">
    <source>
        <dbReference type="Proteomes" id="UP001152888"/>
    </source>
</evidence>
<comment type="similarity">
    <text evidence="2">Belongs to the NEMP family.</text>
</comment>
<keyword evidence="7" id="KW-0539">Nucleus</keyword>
<evidence type="ECO:0008006" key="12">
    <source>
        <dbReference type="Google" id="ProtNLM"/>
    </source>
</evidence>
<dbReference type="AlphaFoldDB" id="A0A9P0PSS1"/>
<evidence type="ECO:0000256" key="4">
    <source>
        <dbReference type="ARBA" id="ARBA00022729"/>
    </source>
</evidence>
<evidence type="ECO:0000256" key="6">
    <source>
        <dbReference type="ARBA" id="ARBA00023136"/>
    </source>
</evidence>
<comment type="subcellular location">
    <subcellularLocation>
        <location evidence="1">Nucleus inner membrane</location>
        <topology evidence="1">Multi-pass membrane protein</topology>
        <orientation evidence="1">Nucleoplasmic side</orientation>
    </subcellularLocation>
</comment>
<feature type="transmembrane region" description="Helical" evidence="9">
    <location>
        <begin position="203"/>
        <end position="224"/>
    </location>
</feature>
<evidence type="ECO:0000256" key="7">
    <source>
        <dbReference type="ARBA" id="ARBA00023242"/>
    </source>
</evidence>
<keyword evidence="5 9" id="KW-1133">Transmembrane helix</keyword>
<keyword evidence="6 9" id="KW-0472">Membrane</keyword>
<sequence length="411" mass="47776">MYFNMRLIVSLLFIKIIILSTICLNSAVSPSTVHYMEKGDTVEVGPKNSVPRRELNIFCHRGIPKGIVHMWLSVTLHIDHPSNDFTHYEGPNEEVVEKEHVDNHFSWSLNIFSGNKRKMFKLEPFNTSCIGIDTSKSYSVHLDVIRLDLWKLLLLVTGIIVFMYADKLSCNTTFHYLCGIAFGICASFLILVYLVSKMFPKKTFMYGIMGCGWTVVIYILQMLWDNLRLIISSYRLYVMWYTIATGILSFILCYRWGPIENPRTINIIKWFMQFVGLACIYKSSDYQEAAMGQIVILLMTYNLPQKWVAAPKTYWKKKFPPKVKVLTNDEYYEEGVRETAKALEELRKFCSSPECNQWKFAMKLNDVKRFASFIEGESHLSDDEILEYETSIRGEMTEEEDDDITEDSEEC</sequence>
<evidence type="ECO:0000256" key="1">
    <source>
        <dbReference type="ARBA" id="ARBA00004575"/>
    </source>
</evidence>
<feature type="transmembrane region" description="Helical" evidence="9">
    <location>
        <begin position="236"/>
        <end position="254"/>
    </location>
</feature>
<dbReference type="EMBL" id="CAKOFQ010007260">
    <property type="protein sequence ID" value="CAH1996446.1"/>
    <property type="molecule type" value="Genomic_DNA"/>
</dbReference>
<dbReference type="OrthoDB" id="509138at2759"/>
<feature type="transmembrane region" description="Helical" evidence="9">
    <location>
        <begin position="149"/>
        <end position="168"/>
    </location>
</feature>
<keyword evidence="3 9" id="KW-0812">Transmembrane</keyword>
<evidence type="ECO:0000256" key="2">
    <source>
        <dbReference type="ARBA" id="ARBA00005748"/>
    </source>
</evidence>
<evidence type="ECO:0000313" key="10">
    <source>
        <dbReference type="EMBL" id="CAH1996446.1"/>
    </source>
</evidence>
<dbReference type="InterPro" id="IPR019358">
    <property type="entry name" value="NEMP_fam"/>
</dbReference>
<feature type="transmembrane region" description="Helical" evidence="9">
    <location>
        <begin position="6"/>
        <end position="28"/>
    </location>
</feature>
<feature type="compositionally biased region" description="Acidic residues" evidence="8">
    <location>
        <begin position="397"/>
        <end position="411"/>
    </location>
</feature>
<evidence type="ECO:0000256" key="3">
    <source>
        <dbReference type="ARBA" id="ARBA00022692"/>
    </source>
</evidence>
<comment type="caution">
    <text evidence="10">The sequence shown here is derived from an EMBL/GenBank/DDBJ whole genome shotgun (WGS) entry which is preliminary data.</text>
</comment>
<proteinExistence type="inferred from homology"/>
<evidence type="ECO:0000256" key="5">
    <source>
        <dbReference type="ARBA" id="ARBA00022989"/>
    </source>
</evidence>
<accession>A0A9P0PSS1</accession>
<name>A0A9P0PSS1_ACAOB</name>
<dbReference type="GO" id="GO:0005637">
    <property type="term" value="C:nuclear inner membrane"/>
    <property type="evidence" value="ECO:0007669"/>
    <property type="project" value="UniProtKB-SubCell"/>
</dbReference>
<dbReference type="Pfam" id="PF10225">
    <property type="entry name" value="NEMP"/>
    <property type="match status" value="1"/>
</dbReference>
<dbReference type="Proteomes" id="UP001152888">
    <property type="component" value="Unassembled WGS sequence"/>
</dbReference>
<dbReference type="PANTHER" id="PTHR13598:SF1">
    <property type="entry name" value="AT07567P-RELATED"/>
    <property type="match status" value="1"/>
</dbReference>
<reference evidence="10" key="1">
    <citation type="submission" date="2022-03" db="EMBL/GenBank/DDBJ databases">
        <authorList>
            <person name="Sayadi A."/>
        </authorList>
    </citation>
    <scope>NUCLEOTIDE SEQUENCE</scope>
</reference>
<feature type="region of interest" description="Disordered" evidence="8">
    <location>
        <begin position="392"/>
        <end position="411"/>
    </location>
</feature>
<evidence type="ECO:0000256" key="8">
    <source>
        <dbReference type="SAM" id="MobiDB-lite"/>
    </source>
</evidence>